<gene>
    <name evidence="1" type="ORF">I8J34_03950</name>
</gene>
<keyword evidence="2" id="KW-1185">Reference proteome</keyword>
<accession>A0A944DCP6</accession>
<dbReference type="AlphaFoldDB" id="A0A944DCP6"/>
<evidence type="ECO:0008006" key="3">
    <source>
        <dbReference type="Google" id="ProtNLM"/>
    </source>
</evidence>
<proteinExistence type="predicted"/>
<reference evidence="2" key="1">
    <citation type="journal article" date="2022" name="ISME J.">
        <title>Genetic and phylogenetic analysis of dissimilatory iodate-reducing bacteria identifies potential niches across the world's oceans.</title>
        <authorList>
            <person name="Reyes-Umana V."/>
            <person name="Henning Z."/>
            <person name="Lee K."/>
            <person name="Barnum T.P."/>
            <person name="Coates J.D."/>
        </authorList>
    </citation>
    <scope>NUCLEOTIDE SEQUENCE [LARGE SCALE GENOMIC DNA]</scope>
    <source>
        <strain evidence="2">IR12</strain>
    </source>
</reference>
<evidence type="ECO:0000313" key="2">
    <source>
        <dbReference type="Proteomes" id="UP000694660"/>
    </source>
</evidence>
<dbReference type="RefSeq" id="WP_214360070.1">
    <property type="nucleotide sequence ID" value="NZ_JAEKFT010000003.1"/>
</dbReference>
<protein>
    <recommendedName>
        <fullName evidence="3">VCBS repeat-containing protein</fullName>
    </recommendedName>
</protein>
<organism evidence="1 2">
    <name type="scientific">Denitromonas iodatirespirans</name>
    <dbReference type="NCBI Taxonomy" id="2795389"/>
    <lineage>
        <taxon>Bacteria</taxon>
        <taxon>Pseudomonadati</taxon>
        <taxon>Pseudomonadota</taxon>
        <taxon>Betaproteobacteria</taxon>
        <taxon>Rhodocyclales</taxon>
        <taxon>Zoogloeaceae</taxon>
        <taxon>Denitromonas</taxon>
    </lineage>
</organism>
<sequence length="178" mass="19190">MRKRSPMSAIVVALTAMVVVTGAFAGLKTLADALFGSVPAQVLSAKDRREIAEALPMVFRNGHVEFDNEVCAGRDIRPEVRLEDLNGDGRAEVLVLGGDTCSSGTTGQTLWMVVKHGARWMLEIDVVTAIVDVAPTRTDGWADLHMQGRSHCIGVWTYQGGKYGYARSIDRSGSPCTP</sequence>
<comment type="caution">
    <text evidence="1">The sequence shown here is derived from an EMBL/GenBank/DDBJ whole genome shotgun (WGS) entry which is preliminary data.</text>
</comment>
<evidence type="ECO:0000313" key="1">
    <source>
        <dbReference type="EMBL" id="MBT0960318.1"/>
    </source>
</evidence>
<dbReference type="Proteomes" id="UP000694660">
    <property type="component" value="Unassembled WGS sequence"/>
</dbReference>
<name>A0A944DCP6_DENI1</name>
<dbReference type="EMBL" id="JAEKFT010000003">
    <property type="protein sequence ID" value="MBT0960318.1"/>
    <property type="molecule type" value="Genomic_DNA"/>
</dbReference>